<dbReference type="GO" id="GO:0006308">
    <property type="term" value="P:DNA catabolic process"/>
    <property type="evidence" value="ECO:0007669"/>
    <property type="project" value="UniProtKB-UniRule"/>
</dbReference>
<evidence type="ECO:0000256" key="3">
    <source>
        <dbReference type="ARBA" id="ARBA00022722"/>
    </source>
</evidence>
<dbReference type="GO" id="GO:0009318">
    <property type="term" value="C:exodeoxyribonuclease VII complex"/>
    <property type="evidence" value="ECO:0007669"/>
    <property type="project" value="UniProtKB-UniRule"/>
</dbReference>
<dbReference type="NCBIfam" id="TIGR01280">
    <property type="entry name" value="xseB"/>
    <property type="match status" value="1"/>
</dbReference>
<evidence type="ECO:0000256" key="5">
    <source>
        <dbReference type="ARBA" id="ARBA00022839"/>
    </source>
</evidence>
<gene>
    <name evidence="6" type="primary">xseB</name>
    <name evidence="7" type="ORF">EV215_1773</name>
</gene>
<keyword evidence="3 6" id="KW-0540">Nuclease</keyword>
<organism evidence="7 8">
    <name type="scientific">Hypnocyclicus thermotrophus</name>
    <dbReference type="NCBI Taxonomy" id="1627895"/>
    <lineage>
        <taxon>Bacteria</taxon>
        <taxon>Fusobacteriati</taxon>
        <taxon>Fusobacteriota</taxon>
        <taxon>Fusobacteriia</taxon>
        <taxon>Fusobacteriales</taxon>
        <taxon>Fusobacteriaceae</taxon>
        <taxon>Hypnocyclicus</taxon>
    </lineage>
</organism>
<dbReference type="EC" id="3.1.11.6" evidence="6"/>
<comment type="subunit">
    <text evidence="6">Heterooligomer composed of large and small subunits.</text>
</comment>
<comment type="catalytic activity">
    <reaction evidence="6">
        <text>Exonucleolytic cleavage in either 5'- to 3'- or 3'- to 5'-direction to yield nucleoside 5'-phosphates.</text>
        <dbReference type="EC" id="3.1.11.6"/>
    </reaction>
</comment>
<comment type="function">
    <text evidence="6">Bidirectionally degrades single-stranded DNA into large acid-insoluble oligonucleotides, which are then degraded further into small acid-soluble oligonucleotides.</text>
</comment>
<sequence length="76" mass="8806">MARGKSFEDNLKEIDNLINEIENNENLSLDESIKKYEKAMKLIQNCSQILEKSEGKVLKIKEENGKLIFSEFKKGE</sequence>
<dbReference type="PANTHER" id="PTHR34137:SF1">
    <property type="entry name" value="EXODEOXYRIBONUCLEASE 7 SMALL SUBUNIT"/>
    <property type="match status" value="1"/>
</dbReference>
<dbReference type="AlphaFoldDB" id="A0AA46DXH8"/>
<dbReference type="GO" id="GO:0005829">
    <property type="term" value="C:cytosol"/>
    <property type="evidence" value="ECO:0007669"/>
    <property type="project" value="TreeGrafter"/>
</dbReference>
<comment type="subcellular location">
    <subcellularLocation>
        <location evidence="6">Cytoplasm</location>
    </subcellularLocation>
</comment>
<dbReference type="SUPFAM" id="SSF116842">
    <property type="entry name" value="XseB-like"/>
    <property type="match status" value="1"/>
</dbReference>
<keyword evidence="5 6" id="KW-0269">Exonuclease</keyword>
<dbReference type="RefSeq" id="WP_306767501.1">
    <property type="nucleotide sequence ID" value="NZ_SOBG01000008.1"/>
</dbReference>
<accession>A0AA46DXH8</accession>
<comment type="similarity">
    <text evidence="1 6">Belongs to the XseB family.</text>
</comment>
<name>A0AA46DXH8_9FUSO</name>
<evidence type="ECO:0000256" key="4">
    <source>
        <dbReference type="ARBA" id="ARBA00022801"/>
    </source>
</evidence>
<dbReference type="InterPro" id="IPR037004">
    <property type="entry name" value="Exonuc_VII_ssu_sf"/>
</dbReference>
<evidence type="ECO:0000256" key="6">
    <source>
        <dbReference type="HAMAP-Rule" id="MF_00337"/>
    </source>
</evidence>
<keyword evidence="4 6" id="KW-0378">Hydrolase</keyword>
<dbReference type="GO" id="GO:0008855">
    <property type="term" value="F:exodeoxyribonuclease VII activity"/>
    <property type="evidence" value="ECO:0007669"/>
    <property type="project" value="UniProtKB-UniRule"/>
</dbReference>
<keyword evidence="8" id="KW-1185">Reference proteome</keyword>
<dbReference type="Pfam" id="PF02609">
    <property type="entry name" value="Exonuc_VII_S"/>
    <property type="match status" value="1"/>
</dbReference>
<comment type="caution">
    <text evidence="7">The sequence shown here is derived from an EMBL/GenBank/DDBJ whole genome shotgun (WGS) entry which is preliminary data.</text>
</comment>
<evidence type="ECO:0000256" key="2">
    <source>
        <dbReference type="ARBA" id="ARBA00022490"/>
    </source>
</evidence>
<dbReference type="EMBL" id="SOBG01000008">
    <property type="protein sequence ID" value="TDT68052.1"/>
    <property type="molecule type" value="Genomic_DNA"/>
</dbReference>
<dbReference type="Proteomes" id="UP000294678">
    <property type="component" value="Unassembled WGS sequence"/>
</dbReference>
<evidence type="ECO:0000313" key="8">
    <source>
        <dbReference type="Proteomes" id="UP000294678"/>
    </source>
</evidence>
<dbReference type="PANTHER" id="PTHR34137">
    <property type="entry name" value="EXODEOXYRIBONUCLEASE 7 SMALL SUBUNIT"/>
    <property type="match status" value="1"/>
</dbReference>
<dbReference type="PIRSF" id="PIRSF006488">
    <property type="entry name" value="Exonuc_VII_S"/>
    <property type="match status" value="1"/>
</dbReference>
<proteinExistence type="inferred from homology"/>
<dbReference type="HAMAP" id="MF_00337">
    <property type="entry name" value="Exonuc_7_S"/>
    <property type="match status" value="1"/>
</dbReference>
<dbReference type="InterPro" id="IPR003761">
    <property type="entry name" value="Exonuc_VII_S"/>
</dbReference>
<evidence type="ECO:0000256" key="1">
    <source>
        <dbReference type="ARBA" id="ARBA00009998"/>
    </source>
</evidence>
<dbReference type="Gene3D" id="1.10.287.1040">
    <property type="entry name" value="Exonuclease VII, small subunit"/>
    <property type="match status" value="1"/>
</dbReference>
<evidence type="ECO:0000313" key="7">
    <source>
        <dbReference type="EMBL" id="TDT68052.1"/>
    </source>
</evidence>
<keyword evidence="2 6" id="KW-0963">Cytoplasm</keyword>
<reference evidence="7 8" key="1">
    <citation type="submission" date="2019-03" db="EMBL/GenBank/DDBJ databases">
        <title>Genomic Encyclopedia of Type Strains, Phase IV (KMG-IV): sequencing the most valuable type-strain genomes for metagenomic binning, comparative biology and taxonomic classification.</title>
        <authorList>
            <person name="Goeker M."/>
        </authorList>
    </citation>
    <scope>NUCLEOTIDE SEQUENCE [LARGE SCALE GENOMIC DNA]</scope>
    <source>
        <strain evidence="7 8">DSM 100055</strain>
    </source>
</reference>
<protein>
    <recommendedName>
        <fullName evidence="6">Exodeoxyribonuclease 7 small subunit</fullName>
        <ecNumber evidence="6">3.1.11.6</ecNumber>
    </recommendedName>
    <alternativeName>
        <fullName evidence="6">Exodeoxyribonuclease VII small subunit</fullName>
        <shortName evidence="6">Exonuclease VII small subunit</shortName>
    </alternativeName>
</protein>